<accession>A0ABS1MHU4</accession>
<name>A0ABS1MHU4_9NOCA</name>
<keyword evidence="2" id="KW-1185">Reference proteome</keyword>
<dbReference type="EMBL" id="JAERRJ010000028">
    <property type="protein sequence ID" value="MBL1080240.1"/>
    <property type="molecule type" value="Genomic_DNA"/>
</dbReference>
<reference evidence="1 2" key="1">
    <citation type="submission" date="2021-01" db="EMBL/GenBank/DDBJ databases">
        <title>WGS of actinomycetes isolated from Thailand.</title>
        <authorList>
            <person name="Thawai C."/>
        </authorList>
    </citation>
    <scope>NUCLEOTIDE SEQUENCE [LARGE SCALE GENOMIC DNA]</scope>
    <source>
        <strain evidence="1 2">LPG 2</strain>
    </source>
</reference>
<evidence type="ECO:0000313" key="1">
    <source>
        <dbReference type="EMBL" id="MBL1080240.1"/>
    </source>
</evidence>
<sequence length="149" mass="16435">MTARRDRSPTRRYYAVNGIVVAPDTLVKLGDGRYAEPQLVRCVGEDQHDLRTPGSALIGWISCPSPHRRDGHRTTTCKKCAAIDYNPPLDEPECACQQRTRQARPGLNATLLCQRRLCGAMTGPVVPSGRRCGRARGDLRSPEARPTVL</sequence>
<evidence type="ECO:0000313" key="2">
    <source>
        <dbReference type="Proteomes" id="UP000602198"/>
    </source>
</evidence>
<protein>
    <submittedName>
        <fullName evidence="1">Uncharacterized protein</fullName>
    </submittedName>
</protein>
<comment type="caution">
    <text evidence="1">The sequence shown here is derived from an EMBL/GenBank/DDBJ whole genome shotgun (WGS) entry which is preliminary data.</text>
</comment>
<dbReference type="Proteomes" id="UP000602198">
    <property type="component" value="Unassembled WGS sequence"/>
</dbReference>
<proteinExistence type="predicted"/>
<organism evidence="1 2">
    <name type="scientific">Nocardia acididurans</name>
    <dbReference type="NCBI Taxonomy" id="2802282"/>
    <lineage>
        <taxon>Bacteria</taxon>
        <taxon>Bacillati</taxon>
        <taxon>Actinomycetota</taxon>
        <taxon>Actinomycetes</taxon>
        <taxon>Mycobacteriales</taxon>
        <taxon>Nocardiaceae</taxon>
        <taxon>Nocardia</taxon>
    </lineage>
</organism>
<dbReference type="RefSeq" id="WP_201958613.1">
    <property type="nucleotide sequence ID" value="NZ_JAERRJ010000028.1"/>
</dbReference>
<gene>
    <name evidence="1" type="ORF">JK358_38180</name>
</gene>